<evidence type="ECO:0000256" key="1">
    <source>
        <dbReference type="ARBA" id="ARBA00004651"/>
    </source>
</evidence>
<feature type="transmembrane region" description="Helical" evidence="12">
    <location>
        <begin position="444"/>
        <end position="466"/>
    </location>
</feature>
<dbReference type="PANTHER" id="PTHR30175">
    <property type="entry name" value="PHOSPHOTRANSFERASE SYSTEM TRANSPORT PROTEIN"/>
    <property type="match status" value="1"/>
</dbReference>
<dbReference type="InterPro" id="IPR050558">
    <property type="entry name" value="PTS_Sugar-Specific_Components"/>
</dbReference>
<gene>
    <name evidence="15" type="ORF">J2Z60_001405</name>
</gene>
<dbReference type="PROSITE" id="PS51103">
    <property type="entry name" value="PTS_EIIC_TYPE_1"/>
    <property type="match status" value="1"/>
</dbReference>
<dbReference type="Gene3D" id="3.30.1360.60">
    <property type="entry name" value="Glucose permease domain IIB"/>
    <property type="match status" value="1"/>
</dbReference>
<dbReference type="PROSITE" id="PS01035">
    <property type="entry name" value="PTS_EIIB_TYPE_1_CYS"/>
    <property type="match status" value="1"/>
</dbReference>
<feature type="transmembrane region" description="Helical" evidence="12">
    <location>
        <begin position="228"/>
        <end position="246"/>
    </location>
</feature>
<evidence type="ECO:0000256" key="9">
    <source>
        <dbReference type="ARBA" id="ARBA00022989"/>
    </source>
</evidence>
<dbReference type="RefSeq" id="WP_209686970.1">
    <property type="nucleotide sequence ID" value="NZ_JAGGLU010000007.1"/>
</dbReference>
<evidence type="ECO:0000256" key="2">
    <source>
        <dbReference type="ARBA" id="ARBA00022448"/>
    </source>
</evidence>
<evidence type="ECO:0000256" key="7">
    <source>
        <dbReference type="ARBA" id="ARBA00022692"/>
    </source>
</evidence>
<evidence type="ECO:0000259" key="14">
    <source>
        <dbReference type="PROSITE" id="PS51103"/>
    </source>
</evidence>
<dbReference type="InterPro" id="IPR018113">
    <property type="entry name" value="PTrfase_EIIB_Cys"/>
</dbReference>
<dbReference type="SUPFAM" id="SSF55604">
    <property type="entry name" value="Glucose permease domain IIB"/>
    <property type="match status" value="1"/>
</dbReference>
<dbReference type="InterPro" id="IPR001996">
    <property type="entry name" value="PTS_IIB_1"/>
</dbReference>
<dbReference type="Proteomes" id="UP001519292">
    <property type="component" value="Unassembled WGS sequence"/>
</dbReference>
<feature type="transmembrane region" description="Helical" evidence="12">
    <location>
        <begin position="400"/>
        <end position="424"/>
    </location>
</feature>
<dbReference type="Pfam" id="PF00367">
    <property type="entry name" value="PTS_EIIB"/>
    <property type="match status" value="1"/>
</dbReference>
<keyword evidence="4" id="KW-0762">Sugar transport</keyword>
<dbReference type="InterPro" id="IPR036878">
    <property type="entry name" value="Glu_permease_IIB"/>
</dbReference>
<feature type="transmembrane region" description="Helical" evidence="12">
    <location>
        <begin position="258"/>
        <end position="279"/>
    </location>
</feature>
<feature type="active site" description="Phosphocysteine intermediate; for EIIB activity" evidence="11">
    <location>
        <position position="30"/>
    </location>
</feature>
<feature type="transmembrane region" description="Helical" evidence="12">
    <location>
        <begin position="160"/>
        <end position="178"/>
    </location>
</feature>
<evidence type="ECO:0000256" key="8">
    <source>
        <dbReference type="ARBA" id="ARBA00022777"/>
    </source>
</evidence>
<keyword evidence="10 12" id="KW-0472">Membrane</keyword>
<sequence>MAKSDKYREMTSQILKEVGGISNVLSVTHCMTRLRFNLKDSSIPDDDKVKKITGVLGVARSGGQYQIIIGQTVPDVYQAVLDAGNGALVGGAPIDENLDENPKEKLTFKRVFNIVLNKVAGSLTPTIPILISAALFKMLAAVCGPTMLNITPASSDLYKVFTFVGDAGFYFFPIFLGYTSAKQFHTSKMLGMFLGAIMLDLNLVKIITAGRPFTVYGIPMTLVNYGSTLVPILLSVWVMSYIYKFFDKHMPAALRTMMTPFLTIAIMVPVTLCVLGPLGGFIGDGICNGLLSFGKMGGIWAIIAIAIIGAVWELLVLTGMHLVIISAMTLIFTQGGHDNFATLGGVAASMACAGMALGCALKIKGKQNKALAWGYFISNLIGGVTEPALYGLAIRYKRPFIGMMIGGFAGALYAGIVHETAYVLVPVANFLALSTYVGGSVTNIINGVISGAIALVVAAVATYLLGFNGQDVEDAK</sequence>
<name>A0ABS4MF37_9LACO</name>
<keyword evidence="8" id="KW-0418">Kinase</keyword>
<reference evidence="15 16" key="1">
    <citation type="submission" date="2021-03" db="EMBL/GenBank/DDBJ databases">
        <title>Genomic Encyclopedia of Type Strains, Phase IV (KMG-IV): sequencing the most valuable type-strain genomes for metagenomic binning, comparative biology and taxonomic classification.</title>
        <authorList>
            <person name="Goeker M."/>
        </authorList>
    </citation>
    <scope>NUCLEOTIDE SEQUENCE [LARGE SCALE GENOMIC DNA]</scope>
    <source>
        <strain evidence="15 16">DSM 101872</strain>
    </source>
</reference>
<feature type="transmembrane region" description="Helical" evidence="12">
    <location>
        <begin position="375"/>
        <end position="393"/>
    </location>
</feature>
<keyword evidence="7 12" id="KW-0812">Transmembrane</keyword>
<evidence type="ECO:0000259" key="13">
    <source>
        <dbReference type="PROSITE" id="PS51098"/>
    </source>
</evidence>
<proteinExistence type="predicted"/>
<evidence type="ECO:0000256" key="5">
    <source>
        <dbReference type="ARBA" id="ARBA00022679"/>
    </source>
</evidence>
<evidence type="ECO:0000313" key="16">
    <source>
        <dbReference type="Proteomes" id="UP001519292"/>
    </source>
</evidence>
<keyword evidence="3" id="KW-1003">Cell membrane</keyword>
<dbReference type="InterPro" id="IPR003352">
    <property type="entry name" value="PTS_EIIC"/>
</dbReference>
<feature type="transmembrane region" description="Helical" evidence="12">
    <location>
        <begin position="299"/>
        <end position="328"/>
    </location>
</feature>
<evidence type="ECO:0000256" key="12">
    <source>
        <dbReference type="SAM" id="Phobius"/>
    </source>
</evidence>
<keyword evidence="2" id="KW-0813">Transport</keyword>
<comment type="subcellular location">
    <subcellularLocation>
        <location evidence="1">Cell membrane</location>
        <topology evidence="1">Multi-pass membrane protein</topology>
    </subcellularLocation>
</comment>
<feature type="domain" description="PTS EIIB type-1" evidence="13">
    <location>
        <begin position="8"/>
        <end position="90"/>
    </location>
</feature>
<dbReference type="PROSITE" id="PS51098">
    <property type="entry name" value="PTS_EIIB_TYPE_1"/>
    <property type="match status" value="1"/>
</dbReference>
<keyword evidence="9 12" id="KW-1133">Transmembrane helix</keyword>
<evidence type="ECO:0000256" key="10">
    <source>
        <dbReference type="ARBA" id="ARBA00023136"/>
    </source>
</evidence>
<dbReference type="CDD" id="cd00212">
    <property type="entry name" value="PTS_IIB_glc"/>
    <property type="match status" value="1"/>
</dbReference>
<keyword evidence="16" id="KW-1185">Reference proteome</keyword>
<keyword evidence="6" id="KW-0598">Phosphotransferase system</keyword>
<protein>
    <submittedName>
        <fullName evidence="15">PTS system beta-glucosides-specific IIC component</fullName>
    </submittedName>
</protein>
<dbReference type="PANTHER" id="PTHR30175:SF1">
    <property type="entry name" value="PTS SYSTEM ARBUTIN-, CELLOBIOSE-, AND SALICIN-SPECIFIC EIIBC COMPONENT-RELATED"/>
    <property type="match status" value="1"/>
</dbReference>
<organism evidence="15 16">
    <name type="scientific">Lactobacillus colini</name>
    <dbReference type="NCBI Taxonomy" id="1819254"/>
    <lineage>
        <taxon>Bacteria</taxon>
        <taxon>Bacillati</taxon>
        <taxon>Bacillota</taxon>
        <taxon>Bacilli</taxon>
        <taxon>Lactobacillales</taxon>
        <taxon>Lactobacillaceae</taxon>
        <taxon>Lactobacillus</taxon>
    </lineage>
</organism>
<feature type="transmembrane region" description="Helical" evidence="12">
    <location>
        <begin position="340"/>
        <end position="363"/>
    </location>
</feature>
<evidence type="ECO:0000313" key="15">
    <source>
        <dbReference type="EMBL" id="MBP2058228.1"/>
    </source>
</evidence>
<feature type="domain" description="PTS EIIC type-1" evidence="14">
    <location>
        <begin position="117"/>
        <end position="476"/>
    </location>
</feature>
<evidence type="ECO:0000256" key="3">
    <source>
        <dbReference type="ARBA" id="ARBA00022475"/>
    </source>
</evidence>
<evidence type="ECO:0000256" key="6">
    <source>
        <dbReference type="ARBA" id="ARBA00022683"/>
    </source>
</evidence>
<dbReference type="Pfam" id="PF02378">
    <property type="entry name" value="PTS_EIIC"/>
    <property type="match status" value="1"/>
</dbReference>
<evidence type="ECO:0000256" key="11">
    <source>
        <dbReference type="PROSITE-ProRule" id="PRU00421"/>
    </source>
</evidence>
<evidence type="ECO:0000256" key="4">
    <source>
        <dbReference type="ARBA" id="ARBA00022597"/>
    </source>
</evidence>
<dbReference type="InterPro" id="IPR013013">
    <property type="entry name" value="PTS_EIIC_1"/>
</dbReference>
<comment type="caution">
    <text evidence="15">The sequence shown here is derived from an EMBL/GenBank/DDBJ whole genome shotgun (WGS) entry which is preliminary data.</text>
</comment>
<feature type="transmembrane region" description="Helical" evidence="12">
    <location>
        <begin position="190"/>
        <end position="208"/>
    </location>
</feature>
<dbReference type="EMBL" id="JAGGLU010000007">
    <property type="protein sequence ID" value="MBP2058228.1"/>
    <property type="molecule type" value="Genomic_DNA"/>
</dbReference>
<keyword evidence="5" id="KW-0808">Transferase</keyword>
<accession>A0ABS4MF37</accession>